<feature type="compositionally biased region" description="Polar residues" evidence="1">
    <location>
        <begin position="37"/>
        <end position="49"/>
    </location>
</feature>
<feature type="compositionally biased region" description="Pro residues" evidence="1">
    <location>
        <begin position="52"/>
        <end position="66"/>
    </location>
</feature>
<dbReference type="Pfam" id="PF20499">
    <property type="entry name" value="DUF6729"/>
    <property type="match status" value="1"/>
</dbReference>
<proteinExistence type="predicted"/>
<feature type="domain" description="DUF6729" evidence="2">
    <location>
        <begin position="107"/>
        <end position="280"/>
    </location>
</feature>
<reference evidence="3 4" key="1">
    <citation type="journal article" date="2022" name="G3 (Bethesda)">
        <title>Evaluating Illumina-, Nanopore-, and PacBio-based genome assembly strategies with the bald notothen, Trematomus borchgrevinki.</title>
        <authorList>
            <person name="Rayamajhi N."/>
            <person name="Cheng C.C."/>
            <person name="Catchen J.M."/>
        </authorList>
    </citation>
    <scope>NUCLEOTIDE SEQUENCE [LARGE SCALE GENOMIC DNA]</scope>
    <source>
        <strain evidence="3">AGRC-2024</strain>
    </source>
</reference>
<organism evidence="3 4">
    <name type="scientific">Pagothenia borchgrevinki</name>
    <name type="common">Bald rockcod</name>
    <name type="synonym">Trematomus borchgrevinki</name>
    <dbReference type="NCBI Taxonomy" id="8213"/>
    <lineage>
        <taxon>Eukaryota</taxon>
        <taxon>Metazoa</taxon>
        <taxon>Chordata</taxon>
        <taxon>Craniata</taxon>
        <taxon>Vertebrata</taxon>
        <taxon>Euteleostomi</taxon>
        <taxon>Actinopterygii</taxon>
        <taxon>Neopterygii</taxon>
        <taxon>Teleostei</taxon>
        <taxon>Neoteleostei</taxon>
        <taxon>Acanthomorphata</taxon>
        <taxon>Eupercaria</taxon>
        <taxon>Perciformes</taxon>
        <taxon>Notothenioidei</taxon>
        <taxon>Nototheniidae</taxon>
        <taxon>Pagothenia</taxon>
    </lineage>
</organism>
<gene>
    <name evidence="3" type="ORF">OYC64_001458</name>
</gene>
<dbReference type="EMBL" id="JBIYXZ010002080">
    <property type="protein sequence ID" value="KAL3051191.1"/>
    <property type="molecule type" value="Genomic_DNA"/>
</dbReference>
<accession>A0ABD2GBU7</accession>
<evidence type="ECO:0000313" key="4">
    <source>
        <dbReference type="Proteomes" id="UP001619887"/>
    </source>
</evidence>
<evidence type="ECO:0000259" key="2">
    <source>
        <dbReference type="Pfam" id="PF20499"/>
    </source>
</evidence>
<reference evidence="3 4" key="2">
    <citation type="journal article" date="2024" name="G3 (Bethesda)">
        <title>The genome of the cryopelagic Antarctic bald notothen, Trematomus borchgrevinki.</title>
        <authorList>
            <person name="Rayamajhi N."/>
            <person name="Rivera-Colon A.G."/>
            <person name="Minhas B.F."/>
            <person name="Cheng C.C."/>
            <person name="Catchen J.M."/>
        </authorList>
    </citation>
    <scope>NUCLEOTIDE SEQUENCE [LARGE SCALE GENOMIC DNA]</scope>
    <source>
        <strain evidence="3">AGRC-2024</strain>
    </source>
</reference>
<comment type="caution">
    <text evidence="3">The sequence shown here is derived from an EMBL/GenBank/DDBJ whole genome shotgun (WGS) entry which is preliminary data.</text>
</comment>
<feature type="region of interest" description="Disordered" evidence="1">
    <location>
        <begin position="1"/>
        <end position="72"/>
    </location>
</feature>
<evidence type="ECO:0000256" key="1">
    <source>
        <dbReference type="SAM" id="MobiDB-lite"/>
    </source>
</evidence>
<dbReference type="SUPFAM" id="SSF101447">
    <property type="entry name" value="Formin homology 2 domain (FH2 domain)"/>
    <property type="match status" value="1"/>
</dbReference>
<dbReference type="AlphaFoldDB" id="A0ABD2GBU7"/>
<name>A0ABD2GBU7_PAGBO</name>
<dbReference type="Proteomes" id="UP001619887">
    <property type="component" value="Unassembled WGS sequence"/>
</dbReference>
<sequence>MPEPSAPTPTETNITVPVAPEISAEPCQPTLHPPAAPTQSQPLPRTSTVPSCPHPPPPPPPPPPQLPAYNQDVSQWNCSPQQRIWMKMELVSMGLWPGSVPVRNPLKMVSLWRGPPQPELIDSVDDLPCAKYFQLHPFFIWKPENDNLMGRLRNNYTLPCIDGCAQPQIASAGVGRPRVIVGITGQYYLLSSRLCCKVCRKRWYADNPSWLEKLPKRFTNLLPAVLTYKKAICKSVLDELRRTGKSPTDMAKQITEMMQLKYERADLAYLLSCKNIMDGEEGKYDQKTITQFLRQLSPFGEYGDSDGWNGISVSAHYLTDCLLCVC</sequence>
<evidence type="ECO:0000313" key="3">
    <source>
        <dbReference type="EMBL" id="KAL3051191.1"/>
    </source>
</evidence>
<protein>
    <recommendedName>
        <fullName evidence="2">DUF6729 domain-containing protein</fullName>
    </recommendedName>
</protein>
<dbReference type="InterPro" id="IPR046616">
    <property type="entry name" value="DUF6729"/>
</dbReference>
<keyword evidence="4" id="KW-1185">Reference proteome</keyword>